<dbReference type="InterPro" id="IPR036890">
    <property type="entry name" value="HATPase_C_sf"/>
</dbReference>
<evidence type="ECO:0000256" key="10">
    <source>
        <dbReference type="SAM" id="Phobius"/>
    </source>
</evidence>
<dbReference type="GO" id="GO:0000156">
    <property type="term" value="F:phosphorelay response regulator activity"/>
    <property type="evidence" value="ECO:0007669"/>
    <property type="project" value="TreeGrafter"/>
</dbReference>
<protein>
    <recommendedName>
        <fullName evidence="3">histidine kinase</fullName>
        <ecNumber evidence="3">2.7.13.3</ecNumber>
    </recommendedName>
</protein>
<dbReference type="EMBL" id="JAAMCP010000017">
    <property type="protein sequence ID" value="NTF39769.1"/>
    <property type="molecule type" value="Genomic_DNA"/>
</dbReference>
<keyword evidence="4" id="KW-0597">Phosphoprotein</keyword>
<dbReference type="CDD" id="cd06225">
    <property type="entry name" value="HAMP"/>
    <property type="match status" value="1"/>
</dbReference>
<dbReference type="FunFam" id="3.30.565.10:FF:000006">
    <property type="entry name" value="Sensor histidine kinase WalK"/>
    <property type="match status" value="1"/>
</dbReference>
<keyword evidence="14" id="KW-0614">Plasmid</keyword>
<feature type="domain" description="HAMP" evidence="12">
    <location>
        <begin position="225"/>
        <end position="277"/>
    </location>
</feature>
<dbReference type="PROSITE" id="PS50109">
    <property type="entry name" value="HIS_KIN"/>
    <property type="match status" value="1"/>
</dbReference>
<evidence type="ECO:0000256" key="3">
    <source>
        <dbReference type="ARBA" id="ARBA00012438"/>
    </source>
</evidence>
<dbReference type="SUPFAM" id="SSF158472">
    <property type="entry name" value="HAMP domain-like"/>
    <property type="match status" value="1"/>
</dbReference>
<dbReference type="RefSeq" id="WP_065700952.1">
    <property type="nucleotide sequence ID" value="NZ_CP049208.1"/>
</dbReference>
<dbReference type="Pfam" id="PF00512">
    <property type="entry name" value="HisKA"/>
    <property type="match status" value="1"/>
</dbReference>
<dbReference type="Gene3D" id="3.30.565.10">
    <property type="entry name" value="Histidine kinase-like ATPase, C-terminal domain"/>
    <property type="match status" value="1"/>
</dbReference>
<keyword evidence="9" id="KW-0902">Two-component regulatory system</keyword>
<dbReference type="PRINTS" id="PR00344">
    <property type="entry name" value="BCTRLSENSOR"/>
</dbReference>
<accession>A0AAE7R8T3</accession>
<keyword evidence="7" id="KW-0418">Kinase</keyword>
<comment type="subcellular location">
    <subcellularLocation>
        <location evidence="2">Membrane</location>
    </subcellularLocation>
</comment>
<dbReference type="PROSITE" id="PS50885">
    <property type="entry name" value="HAMP"/>
    <property type="match status" value="1"/>
</dbReference>
<dbReference type="GO" id="GO:0016020">
    <property type="term" value="C:membrane"/>
    <property type="evidence" value="ECO:0007669"/>
    <property type="project" value="UniProtKB-SubCell"/>
</dbReference>
<proteinExistence type="predicted"/>
<dbReference type="SUPFAM" id="SSF55874">
    <property type="entry name" value="ATPase domain of HSP90 chaperone/DNA topoisomerase II/histidine kinase"/>
    <property type="match status" value="1"/>
</dbReference>
<keyword evidence="8" id="KW-0067">ATP-binding</keyword>
<dbReference type="EC" id="2.7.13.3" evidence="3"/>
<evidence type="ECO:0000313" key="14">
    <source>
        <dbReference type="EMBL" id="QTG03389.1"/>
    </source>
</evidence>
<evidence type="ECO:0000256" key="8">
    <source>
        <dbReference type="ARBA" id="ARBA00022840"/>
    </source>
</evidence>
<dbReference type="InterPro" id="IPR050351">
    <property type="entry name" value="BphY/WalK/GraS-like"/>
</dbReference>
<dbReference type="InterPro" id="IPR005467">
    <property type="entry name" value="His_kinase_dom"/>
</dbReference>
<name>A0AAE7R8T3_9HYPH</name>
<evidence type="ECO:0000256" key="1">
    <source>
        <dbReference type="ARBA" id="ARBA00000085"/>
    </source>
</evidence>
<evidence type="ECO:0000259" key="11">
    <source>
        <dbReference type="PROSITE" id="PS50109"/>
    </source>
</evidence>
<keyword evidence="16" id="KW-1185">Reference proteome</keyword>
<evidence type="ECO:0000256" key="2">
    <source>
        <dbReference type="ARBA" id="ARBA00004370"/>
    </source>
</evidence>
<dbReference type="SMART" id="SM00304">
    <property type="entry name" value="HAMP"/>
    <property type="match status" value="1"/>
</dbReference>
<dbReference type="EMBL" id="CP049208">
    <property type="protein sequence ID" value="QTG03389.1"/>
    <property type="molecule type" value="Genomic_DNA"/>
</dbReference>
<dbReference type="PANTHER" id="PTHR42878:SF7">
    <property type="entry name" value="SENSOR HISTIDINE KINASE GLRK"/>
    <property type="match status" value="1"/>
</dbReference>
<feature type="domain" description="Histidine kinase" evidence="11">
    <location>
        <begin position="317"/>
        <end position="534"/>
    </location>
</feature>
<dbReference type="InterPro" id="IPR036097">
    <property type="entry name" value="HisK_dim/P_sf"/>
</dbReference>
<dbReference type="Pfam" id="PF00672">
    <property type="entry name" value="HAMP"/>
    <property type="match status" value="1"/>
</dbReference>
<evidence type="ECO:0000256" key="9">
    <source>
        <dbReference type="ARBA" id="ARBA00023012"/>
    </source>
</evidence>
<dbReference type="SMART" id="SM00388">
    <property type="entry name" value="HisKA"/>
    <property type="match status" value="1"/>
</dbReference>
<evidence type="ECO:0000256" key="6">
    <source>
        <dbReference type="ARBA" id="ARBA00022741"/>
    </source>
</evidence>
<dbReference type="InterPro" id="IPR003594">
    <property type="entry name" value="HATPase_dom"/>
</dbReference>
<keyword evidence="10" id="KW-0812">Transmembrane</keyword>
<comment type="catalytic activity">
    <reaction evidence="1">
        <text>ATP + protein L-histidine = ADP + protein N-phospho-L-histidine.</text>
        <dbReference type="EC" id="2.7.13.3"/>
    </reaction>
</comment>
<keyword evidence="10" id="KW-0472">Membrane</keyword>
<evidence type="ECO:0000259" key="12">
    <source>
        <dbReference type="PROSITE" id="PS50885"/>
    </source>
</evidence>
<geneLocation type="plasmid" evidence="14 15">
    <name>pW2_73_1</name>
</geneLocation>
<dbReference type="InterPro" id="IPR003660">
    <property type="entry name" value="HAMP_dom"/>
</dbReference>
<evidence type="ECO:0000256" key="7">
    <source>
        <dbReference type="ARBA" id="ARBA00022777"/>
    </source>
</evidence>
<reference evidence="14" key="2">
    <citation type="submission" date="2020-02" db="EMBL/GenBank/DDBJ databases">
        <title>Unexpected conservation and global transmission of agrobacterial virulence plasmids.</title>
        <authorList>
            <person name="Weisberg A.J."/>
            <person name="Davis E.W. II"/>
            <person name="Tabima J.R."/>
            <person name="Belcher M.S."/>
            <person name="Miller M."/>
            <person name="Kuo C.-H."/>
            <person name="Loper J.E."/>
            <person name="Grunwald N.J."/>
            <person name="Putnam M.L."/>
            <person name="Chang J.H."/>
        </authorList>
    </citation>
    <scope>NUCLEOTIDE SEQUENCE</scope>
    <source>
        <strain evidence="14">W2/73</strain>
        <plasmid evidence="14">pW2_73_1</plasmid>
    </source>
</reference>
<evidence type="ECO:0000256" key="4">
    <source>
        <dbReference type="ARBA" id="ARBA00022553"/>
    </source>
</evidence>
<dbReference type="Proteomes" id="UP000822331">
    <property type="component" value="Unassembled WGS sequence"/>
</dbReference>
<dbReference type="GO" id="GO:0000155">
    <property type="term" value="F:phosphorelay sensor kinase activity"/>
    <property type="evidence" value="ECO:0007669"/>
    <property type="project" value="InterPro"/>
</dbReference>
<dbReference type="KEGG" id="arui:G6M88_23340"/>
<dbReference type="PANTHER" id="PTHR42878">
    <property type="entry name" value="TWO-COMPONENT HISTIDINE KINASE"/>
    <property type="match status" value="1"/>
</dbReference>
<dbReference type="Gene3D" id="6.10.340.10">
    <property type="match status" value="1"/>
</dbReference>
<reference evidence="13 16" key="1">
    <citation type="journal article" date="2020" name="Science">
        <title>Unexpected conservation and global transmission of agrobacterial virulence plasmids.</title>
        <authorList>
            <person name="Weisberg A.J."/>
            <person name="Davis E.W. 2nd"/>
            <person name="Tabima J."/>
            <person name="Belcher M.S."/>
            <person name="Miller M."/>
            <person name="Kuo C.H."/>
            <person name="Loper J.E."/>
            <person name="Grunwald N.J."/>
            <person name="Putnam M.L."/>
            <person name="Chang J.H."/>
        </authorList>
    </citation>
    <scope>NUCLEOTIDE SEQUENCE [LARGE SCALE GENOMIC DNA]</scope>
    <source>
        <strain evidence="13 16">A19/93</strain>
    </source>
</reference>
<evidence type="ECO:0000313" key="15">
    <source>
        <dbReference type="Proteomes" id="UP000663912"/>
    </source>
</evidence>
<evidence type="ECO:0000256" key="5">
    <source>
        <dbReference type="ARBA" id="ARBA00022679"/>
    </source>
</evidence>
<dbReference type="Proteomes" id="UP000663912">
    <property type="component" value="Plasmid pW2_73_1"/>
</dbReference>
<dbReference type="SMART" id="SM00387">
    <property type="entry name" value="HATPase_c"/>
    <property type="match status" value="1"/>
</dbReference>
<keyword evidence="5" id="KW-0808">Transferase</keyword>
<feature type="transmembrane region" description="Helical" evidence="10">
    <location>
        <begin position="12"/>
        <end position="32"/>
    </location>
</feature>
<dbReference type="SUPFAM" id="SSF47384">
    <property type="entry name" value="Homodimeric domain of signal transducing histidine kinase"/>
    <property type="match status" value="1"/>
</dbReference>
<evidence type="ECO:0000313" key="16">
    <source>
        <dbReference type="Proteomes" id="UP000822331"/>
    </source>
</evidence>
<dbReference type="Gene3D" id="1.10.287.130">
    <property type="match status" value="1"/>
</dbReference>
<dbReference type="Pfam" id="PF02518">
    <property type="entry name" value="HATPase_c"/>
    <property type="match status" value="1"/>
</dbReference>
<dbReference type="CDD" id="cd00075">
    <property type="entry name" value="HATPase"/>
    <property type="match status" value="1"/>
</dbReference>
<dbReference type="CDD" id="cd00082">
    <property type="entry name" value="HisKA"/>
    <property type="match status" value="1"/>
</dbReference>
<gene>
    <name evidence="13" type="ORF">G6L72_24065</name>
    <name evidence="14" type="ORF">G6M88_23340</name>
</gene>
<dbReference type="InterPro" id="IPR003661">
    <property type="entry name" value="HisK_dim/P_dom"/>
</dbReference>
<dbReference type="AlphaFoldDB" id="A0AAE7R8T3"/>
<dbReference type="GO" id="GO:0007234">
    <property type="term" value="P:osmosensory signaling via phosphorelay pathway"/>
    <property type="evidence" value="ECO:0007669"/>
    <property type="project" value="TreeGrafter"/>
</dbReference>
<evidence type="ECO:0000313" key="13">
    <source>
        <dbReference type="EMBL" id="NTF39769.1"/>
    </source>
</evidence>
<feature type="transmembrane region" description="Helical" evidence="10">
    <location>
        <begin position="204"/>
        <end position="224"/>
    </location>
</feature>
<organism evidence="14 15">
    <name type="scientific">Agrobacterium rubi</name>
    <dbReference type="NCBI Taxonomy" id="28099"/>
    <lineage>
        <taxon>Bacteria</taxon>
        <taxon>Pseudomonadati</taxon>
        <taxon>Pseudomonadota</taxon>
        <taxon>Alphaproteobacteria</taxon>
        <taxon>Hyphomicrobiales</taxon>
        <taxon>Rhizobiaceae</taxon>
        <taxon>Rhizobium/Agrobacterium group</taxon>
        <taxon>Agrobacterium</taxon>
    </lineage>
</organism>
<dbReference type="InterPro" id="IPR004358">
    <property type="entry name" value="Sig_transdc_His_kin-like_C"/>
</dbReference>
<dbReference type="GO" id="GO:0030295">
    <property type="term" value="F:protein kinase activator activity"/>
    <property type="evidence" value="ECO:0007669"/>
    <property type="project" value="TreeGrafter"/>
</dbReference>
<keyword evidence="10" id="KW-1133">Transmembrane helix</keyword>
<sequence length="547" mass="59747">MRALATKQFDFTIRLVAAFAVLAVLIVSQGFLNRHIAIEAEQHVIRGRYAGDILSGLLELSATKQRLRAWSLRALIGADHEPGDGEMLRAHMANTIEELQRISQETRAMDHLAGAPADDDDARDEALQLIAGSVIALKPAIEDIRSHTGAGDARTAWASIEKIFDQGAGRDLREVLNDTIAKERSQLNITRANADDALGQLNRVLGGLTFVIAVIGMGLAYAIANAIRRPLRQMSEGAKAYESGELEHRIPVTTTDEFGRFASSINRMASELLLRRNEEANHRIVLEEQVKERTSALEDALLRLRASEGRRRSLLADISHELRTPTTAIRGEAEIALRGQKADDDYRGSLTRIGQAASQLGSLIDDLLMMSRGEDEMLALNREPIDIAGPLEEALLSAAALANQRSVTITTDIEDAEMIVAGDAFRLRQVIAILLDNAIRYSPHDAHVEVASSVIGKTWELVVRDHGIGIEPDAIDHVFDRNFRGNNARLHRPEGTGLGLSIARHLVSAHDGTIILFSDGDEGTIATLRLPLVRSSDAPKSHAETTN</sequence>
<dbReference type="GO" id="GO:0005524">
    <property type="term" value="F:ATP binding"/>
    <property type="evidence" value="ECO:0007669"/>
    <property type="project" value="UniProtKB-KW"/>
</dbReference>
<keyword evidence="6" id="KW-0547">Nucleotide-binding</keyword>